<dbReference type="STRING" id="1150368.SAMN02927921_01300"/>
<sequence>MKKLLLTMALGTAMVLVSCGEKKEKKEKFSYERTKTEKKSDKSGAQASKVPVDMNNKGIGPIKEVKFGDIDNGLAAKGEEAFKTKCTACHKTDQKFIGPALKGVYERRSPEWVMNMMLNPDEMQQKDPIAKALVEEYNGTLMLNQNLSEDEARAIAEFLRTL</sequence>
<dbReference type="OrthoDB" id="955119at2"/>
<dbReference type="SUPFAM" id="SSF46626">
    <property type="entry name" value="Cytochrome c"/>
    <property type="match status" value="1"/>
</dbReference>
<dbReference type="Pfam" id="PF00034">
    <property type="entry name" value="Cytochrom_C"/>
    <property type="match status" value="1"/>
</dbReference>
<keyword evidence="2 4" id="KW-0479">Metal-binding</keyword>
<dbReference type="RefSeq" id="WP_072316540.1">
    <property type="nucleotide sequence ID" value="NZ_FPJE01000005.1"/>
</dbReference>
<reference evidence="7 8" key="1">
    <citation type="submission" date="2016-11" db="EMBL/GenBank/DDBJ databases">
        <authorList>
            <person name="Jaros S."/>
            <person name="Januszkiewicz K."/>
            <person name="Wedrychowicz H."/>
        </authorList>
    </citation>
    <scope>NUCLEOTIDE SEQUENCE [LARGE SCALE GENOMIC DNA]</scope>
    <source>
        <strain evidence="7 8">CGMCC 1.12145</strain>
    </source>
</reference>
<evidence type="ECO:0000256" key="4">
    <source>
        <dbReference type="PROSITE-ProRule" id="PRU00433"/>
    </source>
</evidence>
<keyword evidence="1 4" id="KW-0349">Heme</keyword>
<feature type="region of interest" description="Disordered" evidence="5">
    <location>
        <begin position="27"/>
        <end position="55"/>
    </location>
</feature>
<dbReference type="Proteomes" id="UP000182248">
    <property type="component" value="Unassembled WGS sequence"/>
</dbReference>
<evidence type="ECO:0000313" key="8">
    <source>
        <dbReference type="Proteomes" id="UP000182248"/>
    </source>
</evidence>
<evidence type="ECO:0000256" key="5">
    <source>
        <dbReference type="SAM" id="MobiDB-lite"/>
    </source>
</evidence>
<dbReference type="Gene3D" id="1.10.760.10">
    <property type="entry name" value="Cytochrome c-like domain"/>
    <property type="match status" value="1"/>
</dbReference>
<dbReference type="AlphaFoldDB" id="A0A1K1NHR4"/>
<dbReference type="InterPro" id="IPR009056">
    <property type="entry name" value="Cyt_c-like_dom"/>
</dbReference>
<dbReference type="GO" id="GO:0046872">
    <property type="term" value="F:metal ion binding"/>
    <property type="evidence" value="ECO:0007669"/>
    <property type="project" value="UniProtKB-KW"/>
</dbReference>
<evidence type="ECO:0000256" key="1">
    <source>
        <dbReference type="ARBA" id="ARBA00022617"/>
    </source>
</evidence>
<dbReference type="InterPro" id="IPR036909">
    <property type="entry name" value="Cyt_c-like_dom_sf"/>
</dbReference>
<dbReference type="GO" id="GO:0009055">
    <property type="term" value="F:electron transfer activity"/>
    <property type="evidence" value="ECO:0007669"/>
    <property type="project" value="InterPro"/>
</dbReference>
<organism evidence="7 8">
    <name type="scientific">Sinomicrobium oceani</name>
    <dbReference type="NCBI Taxonomy" id="1150368"/>
    <lineage>
        <taxon>Bacteria</taxon>
        <taxon>Pseudomonadati</taxon>
        <taxon>Bacteroidota</taxon>
        <taxon>Flavobacteriia</taxon>
        <taxon>Flavobacteriales</taxon>
        <taxon>Flavobacteriaceae</taxon>
        <taxon>Sinomicrobium</taxon>
    </lineage>
</organism>
<keyword evidence="3 4" id="KW-0408">Iron</keyword>
<feature type="compositionally biased region" description="Basic and acidic residues" evidence="5">
    <location>
        <begin position="27"/>
        <end position="42"/>
    </location>
</feature>
<protein>
    <submittedName>
        <fullName evidence="7">Cytochrome c</fullName>
    </submittedName>
</protein>
<evidence type="ECO:0000256" key="2">
    <source>
        <dbReference type="ARBA" id="ARBA00022723"/>
    </source>
</evidence>
<dbReference type="GO" id="GO:0020037">
    <property type="term" value="F:heme binding"/>
    <property type="evidence" value="ECO:0007669"/>
    <property type="project" value="InterPro"/>
</dbReference>
<dbReference type="PROSITE" id="PS51257">
    <property type="entry name" value="PROKAR_LIPOPROTEIN"/>
    <property type="match status" value="1"/>
</dbReference>
<evidence type="ECO:0000259" key="6">
    <source>
        <dbReference type="PROSITE" id="PS51007"/>
    </source>
</evidence>
<feature type="domain" description="Cytochrome c" evidence="6">
    <location>
        <begin position="73"/>
        <end position="162"/>
    </location>
</feature>
<accession>A0A1K1NHR4</accession>
<evidence type="ECO:0000256" key="3">
    <source>
        <dbReference type="ARBA" id="ARBA00023004"/>
    </source>
</evidence>
<keyword evidence="8" id="KW-1185">Reference proteome</keyword>
<proteinExistence type="predicted"/>
<dbReference type="PROSITE" id="PS51007">
    <property type="entry name" value="CYTC"/>
    <property type="match status" value="1"/>
</dbReference>
<name>A0A1K1NHR4_9FLAO</name>
<gene>
    <name evidence="7" type="ORF">SAMN02927921_01300</name>
</gene>
<evidence type="ECO:0000313" key="7">
    <source>
        <dbReference type="EMBL" id="SFW34801.1"/>
    </source>
</evidence>
<dbReference type="EMBL" id="FPJE01000005">
    <property type="protein sequence ID" value="SFW34801.1"/>
    <property type="molecule type" value="Genomic_DNA"/>
</dbReference>